<keyword evidence="2" id="KW-1185">Reference proteome</keyword>
<dbReference type="Proteomes" id="UP000814033">
    <property type="component" value="Unassembled WGS sequence"/>
</dbReference>
<evidence type="ECO:0000313" key="1">
    <source>
        <dbReference type="EMBL" id="KAI0039889.1"/>
    </source>
</evidence>
<name>A0ACB8R6Z2_9AGAM</name>
<sequence>MEPAGKPPRTPSSSSDSDPDPAFRAHRKPSPAPEDTQLTAQTLNADGTPKRPMNAFMIFARRRRPQVSAANQTMRTGEISKILSKEWNAMDSAEKQFYLDQAKRLKETFNTRYPDYVYRRRPNNSRKKRRADAPDPASSYPPDASSPAHSYPGVSGYADPDGELPRASSVASSLSSYADTPYPHAHGGHSVSGGLYTTASASASNSHGAWGAWPPPLRKSDPGPALFSPPPPHRPWSTAPGGGSPENAFYAPAQPALPHAHASLPLPHSQSHSSLPHSLSSHHAHPAHHALPHSLSHSHSHSHSHHGHGHGGGGGGHAHVNVPYGARAAAAYEPALYAGYAGAGPLAYWDRQGKLDAGP</sequence>
<proteinExistence type="predicted"/>
<organism evidence="1 2">
    <name type="scientific">Auriscalpium vulgare</name>
    <dbReference type="NCBI Taxonomy" id="40419"/>
    <lineage>
        <taxon>Eukaryota</taxon>
        <taxon>Fungi</taxon>
        <taxon>Dikarya</taxon>
        <taxon>Basidiomycota</taxon>
        <taxon>Agaricomycotina</taxon>
        <taxon>Agaricomycetes</taxon>
        <taxon>Russulales</taxon>
        <taxon>Auriscalpiaceae</taxon>
        <taxon>Auriscalpium</taxon>
    </lineage>
</organism>
<evidence type="ECO:0000313" key="2">
    <source>
        <dbReference type="Proteomes" id="UP000814033"/>
    </source>
</evidence>
<comment type="caution">
    <text evidence="1">The sequence shown here is derived from an EMBL/GenBank/DDBJ whole genome shotgun (WGS) entry which is preliminary data.</text>
</comment>
<protein>
    <submittedName>
        <fullName evidence="1">Uncharacterized protein</fullName>
    </submittedName>
</protein>
<reference evidence="1" key="1">
    <citation type="submission" date="2021-02" db="EMBL/GenBank/DDBJ databases">
        <authorList>
            <consortium name="DOE Joint Genome Institute"/>
            <person name="Ahrendt S."/>
            <person name="Looney B.P."/>
            <person name="Miyauchi S."/>
            <person name="Morin E."/>
            <person name="Drula E."/>
            <person name="Courty P.E."/>
            <person name="Chicoki N."/>
            <person name="Fauchery L."/>
            <person name="Kohler A."/>
            <person name="Kuo A."/>
            <person name="Labutti K."/>
            <person name="Pangilinan J."/>
            <person name="Lipzen A."/>
            <person name="Riley R."/>
            <person name="Andreopoulos W."/>
            <person name="He G."/>
            <person name="Johnson J."/>
            <person name="Barry K.W."/>
            <person name="Grigoriev I.V."/>
            <person name="Nagy L."/>
            <person name="Hibbett D."/>
            <person name="Henrissat B."/>
            <person name="Matheny P.B."/>
            <person name="Labbe J."/>
            <person name="Martin F."/>
        </authorList>
    </citation>
    <scope>NUCLEOTIDE SEQUENCE</scope>
    <source>
        <strain evidence="1">FP105234-sp</strain>
    </source>
</reference>
<dbReference type="EMBL" id="MU276251">
    <property type="protein sequence ID" value="KAI0039889.1"/>
    <property type="molecule type" value="Genomic_DNA"/>
</dbReference>
<gene>
    <name evidence="1" type="ORF">FA95DRAFT_1577305</name>
</gene>
<reference evidence="1" key="2">
    <citation type="journal article" date="2022" name="New Phytol.">
        <title>Evolutionary transition to the ectomycorrhizal habit in the genomes of a hyperdiverse lineage of mushroom-forming fungi.</title>
        <authorList>
            <person name="Looney B."/>
            <person name="Miyauchi S."/>
            <person name="Morin E."/>
            <person name="Drula E."/>
            <person name="Courty P.E."/>
            <person name="Kohler A."/>
            <person name="Kuo A."/>
            <person name="LaButti K."/>
            <person name="Pangilinan J."/>
            <person name="Lipzen A."/>
            <person name="Riley R."/>
            <person name="Andreopoulos W."/>
            <person name="He G."/>
            <person name="Johnson J."/>
            <person name="Nolan M."/>
            <person name="Tritt A."/>
            <person name="Barry K.W."/>
            <person name="Grigoriev I.V."/>
            <person name="Nagy L.G."/>
            <person name="Hibbett D."/>
            <person name="Henrissat B."/>
            <person name="Matheny P.B."/>
            <person name="Labbe J."/>
            <person name="Martin F.M."/>
        </authorList>
    </citation>
    <scope>NUCLEOTIDE SEQUENCE</scope>
    <source>
        <strain evidence="1">FP105234-sp</strain>
    </source>
</reference>
<accession>A0ACB8R6Z2</accession>